<name>A0A813T473_9BILA</name>
<keyword evidence="7" id="KW-1185">Reference proteome</keyword>
<accession>A0A813T473</accession>
<protein>
    <recommendedName>
        <fullName evidence="1">Serine/threonine-protein phosphatase</fullName>
        <ecNumber evidence="1">3.1.3.16</ecNumber>
    </recommendedName>
</protein>
<dbReference type="SUPFAM" id="SSF56300">
    <property type="entry name" value="Metallo-dependent phosphatases"/>
    <property type="match status" value="1"/>
</dbReference>
<dbReference type="EMBL" id="CAJNOM010000049">
    <property type="protein sequence ID" value="CAF0920510.1"/>
    <property type="molecule type" value="Genomic_DNA"/>
</dbReference>
<feature type="compositionally biased region" description="Polar residues" evidence="2">
    <location>
        <begin position="24"/>
        <end position="42"/>
    </location>
</feature>
<dbReference type="InterPro" id="IPR029052">
    <property type="entry name" value="Metallo-depent_PP-like"/>
</dbReference>
<comment type="catalytic activity">
    <reaction evidence="1">
        <text>O-phospho-L-threonyl-[protein] + H2O = L-threonyl-[protein] + phosphate</text>
        <dbReference type="Rhea" id="RHEA:47004"/>
        <dbReference type="Rhea" id="RHEA-COMP:11060"/>
        <dbReference type="Rhea" id="RHEA-COMP:11605"/>
        <dbReference type="ChEBI" id="CHEBI:15377"/>
        <dbReference type="ChEBI" id="CHEBI:30013"/>
        <dbReference type="ChEBI" id="CHEBI:43474"/>
        <dbReference type="ChEBI" id="CHEBI:61977"/>
        <dbReference type="EC" id="3.1.3.16"/>
    </reaction>
</comment>
<dbReference type="PRINTS" id="PR00114">
    <property type="entry name" value="STPHPHTASE"/>
</dbReference>
<dbReference type="InterPro" id="IPR004843">
    <property type="entry name" value="Calcineurin-like_PHP"/>
</dbReference>
<dbReference type="PANTHER" id="PTHR45673">
    <property type="entry name" value="SERINE/THREONINE-PROTEIN PHOSPHATASE 2B CATALYTIC SUBUNIT 1-RELATED"/>
    <property type="match status" value="1"/>
</dbReference>
<dbReference type="Gene3D" id="3.60.21.10">
    <property type="match status" value="1"/>
</dbReference>
<dbReference type="PROSITE" id="PS00125">
    <property type="entry name" value="SER_THR_PHOSPHATASE"/>
    <property type="match status" value="1"/>
</dbReference>
<gene>
    <name evidence="4" type="ORF">BJG266_LOCUS5483</name>
    <name evidence="6" type="ORF">QVE165_LOCUS10513</name>
    <name evidence="5" type="ORF">QVE165_LOCUS6656</name>
</gene>
<feature type="region of interest" description="Disordered" evidence="2">
    <location>
        <begin position="23"/>
        <end position="59"/>
    </location>
</feature>
<organism evidence="4 8">
    <name type="scientific">Adineta steineri</name>
    <dbReference type="NCBI Taxonomy" id="433720"/>
    <lineage>
        <taxon>Eukaryota</taxon>
        <taxon>Metazoa</taxon>
        <taxon>Spiralia</taxon>
        <taxon>Gnathifera</taxon>
        <taxon>Rotifera</taxon>
        <taxon>Eurotatoria</taxon>
        <taxon>Bdelloidea</taxon>
        <taxon>Adinetida</taxon>
        <taxon>Adinetidae</taxon>
        <taxon>Adineta</taxon>
    </lineage>
</organism>
<reference evidence="4" key="1">
    <citation type="submission" date="2021-02" db="EMBL/GenBank/DDBJ databases">
        <authorList>
            <person name="Nowell W R."/>
        </authorList>
    </citation>
    <scope>NUCLEOTIDE SEQUENCE</scope>
</reference>
<feature type="domain" description="Serine/threonine specific protein phosphatases" evidence="3">
    <location>
        <begin position="194"/>
        <end position="199"/>
    </location>
</feature>
<evidence type="ECO:0000256" key="1">
    <source>
        <dbReference type="RuleBase" id="RU004273"/>
    </source>
</evidence>
<sequence length="513" mass="59559">MQGNTRWQFNPFDRVQPLKRHDVSTQWSVPRSKSLTDLQESPSQPPLRQPIPSFGRPPPDRICKNVPYPIVHKLRIDELFDFRHGERVNIDLLIHHLKNEGRLDEPTWRHLLLQAKAILVQEPNVVCIPRGCTIVGDIHGQFYDLLSIFELGGPFGQQTYVFLGDYVDRGSFSCECLFLLLALKINYPRSFILIRGNHESRQMTQVFTYQKECKVKYSLELWHESMLLFDCLPICVLIDDRFLCMHGGISPHIKNITDIAKLNRFQEIPSEGSLCDIMWSDPSRPFTGQQTHAWTFNNTRNCSFFFNYNTCERFLIDNSLLSIIRAHEVVPNGVLFLENGSISQFPVLISVFSAPNYCDVYNNTAALIIYDHERNFRPVYFRHRPHPFILPNHENAFEFGHRLMKNYVQEIILALIQGYTKSAGRSNDEVSQKLKSKERMLQEHTHTCRRMNKMNIQLANLSPPEQLQEKALNNKDVFDEATTLLKKSLVENDPVLAFDSASKIDALYEERIH</sequence>
<dbReference type="SMART" id="SM00156">
    <property type="entry name" value="PP2Ac"/>
    <property type="match status" value="1"/>
</dbReference>
<evidence type="ECO:0000313" key="5">
    <source>
        <dbReference type="EMBL" id="CAF0847516.1"/>
    </source>
</evidence>
<dbReference type="InterPro" id="IPR043360">
    <property type="entry name" value="PP2B"/>
</dbReference>
<dbReference type="Proteomes" id="UP000663877">
    <property type="component" value="Unassembled WGS sequence"/>
</dbReference>
<dbReference type="Pfam" id="PF00149">
    <property type="entry name" value="Metallophos"/>
    <property type="match status" value="1"/>
</dbReference>
<evidence type="ECO:0000259" key="3">
    <source>
        <dbReference type="PROSITE" id="PS00125"/>
    </source>
</evidence>
<keyword evidence="1" id="KW-0378">Hydrolase</keyword>
<dbReference type="EMBL" id="CAJNOI010000014">
    <property type="protein sequence ID" value="CAF0806258.1"/>
    <property type="molecule type" value="Genomic_DNA"/>
</dbReference>
<evidence type="ECO:0000313" key="6">
    <source>
        <dbReference type="EMBL" id="CAF0920510.1"/>
    </source>
</evidence>
<dbReference type="OrthoDB" id="9980407at2759"/>
<dbReference type="Proteomes" id="UP000663832">
    <property type="component" value="Unassembled WGS sequence"/>
</dbReference>
<dbReference type="EC" id="3.1.3.16" evidence="1"/>
<dbReference type="EMBL" id="CAJNOM010000028">
    <property type="protein sequence ID" value="CAF0847516.1"/>
    <property type="molecule type" value="Genomic_DNA"/>
</dbReference>
<evidence type="ECO:0000256" key="2">
    <source>
        <dbReference type="SAM" id="MobiDB-lite"/>
    </source>
</evidence>
<evidence type="ECO:0000313" key="8">
    <source>
        <dbReference type="Proteomes" id="UP000663877"/>
    </source>
</evidence>
<proteinExistence type="inferred from homology"/>
<comment type="caution">
    <text evidence="4">The sequence shown here is derived from an EMBL/GenBank/DDBJ whole genome shotgun (WGS) entry which is preliminary data.</text>
</comment>
<evidence type="ECO:0000313" key="4">
    <source>
        <dbReference type="EMBL" id="CAF0806258.1"/>
    </source>
</evidence>
<dbReference type="InterPro" id="IPR006186">
    <property type="entry name" value="Ser/Thr-sp_prot-phosphatase"/>
</dbReference>
<comment type="similarity">
    <text evidence="1">Belongs to the PPP phosphatase family.</text>
</comment>
<evidence type="ECO:0000313" key="7">
    <source>
        <dbReference type="Proteomes" id="UP000663832"/>
    </source>
</evidence>
<dbReference type="AlphaFoldDB" id="A0A813T473"/>
<dbReference type="GO" id="GO:0033192">
    <property type="term" value="F:calmodulin-dependent protein phosphatase activity"/>
    <property type="evidence" value="ECO:0007669"/>
    <property type="project" value="InterPro"/>
</dbReference>
<dbReference type="GO" id="GO:0097720">
    <property type="term" value="P:calcineurin-mediated signaling"/>
    <property type="evidence" value="ECO:0007669"/>
    <property type="project" value="InterPro"/>
</dbReference>